<dbReference type="Proteomes" id="UP000179243">
    <property type="component" value="Unassembled WGS sequence"/>
</dbReference>
<sequence length="172" mass="19496">MKQCEQFRMLVSRGLDGDLAASETAFLHEHIICCQECMKVNEQYLRLRTLLRTPMAVVEPVLDQAHVSRSFWQMGWKIAAMLAVCIGVLGTLFLARNDSGDARVIHIIDKTLYPYMNTPIGALAYYRHFAGHVVQTQFFSISAQALPSMRSSLSDSVLYSYRSPLFQDKEAE</sequence>
<protein>
    <recommendedName>
        <fullName evidence="4">Zinc-finger domain-containing protein</fullName>
    </recommendedName>
</protein>
<comment type="caution">
    <text evidence="2">The sequence shown here is derived from an EMBL/GenBank/DDBJ whole genome shotgun (WGS) entry which is preliminary data.</text>
</comment>
<evidence type="ECO:0008006" key="4">
    <source>
        <dbReference type="Google" id="ProtNLM"/>
    </source>
</evidence>
<proteinExistence type="predicted"/>
<name>A0A1F7FJY3_UNCRA</name>
<keyword evidence="1" id="KW-1133">Transmembrane helix</keyword>
<keyword evidence="1" id="KW-0472">Membrane</keyword>
<accession>A0A1F7FJY3</accession>
<evidence type="ECO:0000256" key="1">
    <source>
        <dbReference type="SAM" id="Phobius"/>
    </source>
</evidence>
<organism evidence="2 3">
    <name type="scientific">Candidatus Raymondbacteria bacterium RIFOXYD12_FULL_49_13</name>
    <dbReference type="NCBI Taxonomy" id="1817890"/>
    <lineage>
        <taxon>Bacteria</taxon>
        <taxon>Raymondiibacteriota</taxon>
    </lineage>
</organism>
<feature type="transmembrane region" description="Helical" evidence="1">
    <location>
        <begin position="78"/>
        <end position="95"/>
    </location>
</feature>
<evidence type="ECO:0000313" key="3">
    <source>
        <dbReference type="Proteomes" id="UP000179243"/>
    </source>
</evidence>
<gene>
    <name evidence="2" type="ORF">A2519_13710</name>
</gene>
<evidence type="ECO:0000313" key="2">
    <source>
        <dbReference type="EMBL" id="OGK07024.1"/>
    </source>
</evidence>
<reference evidence="2 3" key="1">
    <citation type="journal article" date="2016" name="Nat. Commun.">
        <title>Thousands of microbial genomes shed light on interconnected biogeochemical processes in an aquifer system.</title>
        <authorList>
            <person name="Anantharaman K."/>
            <person name="Brown C.T."/>
            <person name="Hug L.A."/>
            <person name="Sharon I."/>
            <person name="Castelle C.J."/>
            <person name="Probst A.J."/>
            <person name="Thomas B.C."/>
            <person name="Singh A."/>
            <person name="Wilkins M.J."/>
            <person name="Karaoz U."/>
            <person name="Brodie E.L."/>
            <person name="Williams K.H."/>
            <person name="Hubbard S.S."/>
            <person name="Banfield J.F."/>
        </authorList>
    </citation>
    <scope>NUCLEOTIDE SEQUENCE [LARGE SCALE GENOMIC DNA]</scope>
</reference>
<dbReference type="EMBL" id="MFYX01000015">
    <property type="protein sequence ID" value="OGK07024.1"/>
    <property type="molecule type" value="Genomic_DNA"/>
</dbReference>
<keyword evidence="1" id="KW-0812">Transmembrane</keyword>
<dbReference type="AlphaFoldDB" id="A0A1F7FJY3"/>